<name>A0A232EHH5_9HYME</name>
<evidence type="ECO:0000313" key="1">
    <source>
        <dbReference type="EMBL" id="OXU17772.1"/>
    </source>
</evidence>
<proteinExistence type="predicted"/>
<keyword evidence="2" id="KW-1185">Reference proteome</keyword>
<accession>A0A232EHH5</accession>
<dbReference type="Proteomes" id="UP000215335">
    <property type="component" value="Unassembled WGS sequence"/>
</dbReference>
<comment type="caution">
    <text evidence="1">The sequence shown here is derived from an EMBL/GenBank/DDBJ whole genome shotgun (WGS) entry which is preliminary data.</text>
</comment>
<reference evidence="1 2" key="1">
    <citation type="journal article" date="2017" name="Curr. Biol.">
        <title>The Evolution of Venom by Co-option of Single-Copy Genes.</title>
        <authorList>
            <person name="Martinson E.O."/>
            <person name="Mrinalini"/>
            <person name="Kelkar Y.D."/>
            <person name="Chang C.H."/>
            <person name="Werren J.H."/>
        </authorList>
    </citation>
    <scope>NUCLEOTIDE SEQUENCE [LARGE SCALE GENOMIC DNA]</scope>
    <source>
        <strain evidence="1 2">Alberta</strain>
        <tissue evidence="1">Whole body</tissue>
    </source>
</reference>
<dbReference type="EMBL" id="NNAY01004522">
    <property type="protein sequence ID" value="OXU17772.1"/>
    <property type="molecule type" value="Genomic_DNA"/>
</dbReference>
<evidence type="ECO:0000313" key="2">
    <source>
        <dbReference type="Proteomes" id="UP000215335"/>
    </source>
</evidence>
<sequence>MNSGKTFIFYFSNYFVFYGRILIFEKHYFAVFFNHPIVTNNSANMHLKENKISYFSPFGPRDRMLGSANNIKKKMSVRMCVYVYRNISGTTR</sequence>
<dbReference type="AlphaFoldDB" id="A0A232EHH5"/>
<organism evidence="1 2">
    <name type="scientific">Trichomalopsis sarcophagae</name>
    <dbReference type="NCBI Taxonomy" id="543379"/>
    <lineage>
        <taxon>Eukaryota</taxon>
        <taxon>Metazoa</taxon>
        <taxon>Ecdysozoa</taxon>
        <taxon>Arthropoda</taxon>
        <taxon>Hexapoda</taxon>
        <taxon>Insecta</taxon>
        <taxon>Pterygota</taxon>
        <taxon>Neoptera</taxon>
        <taxon>Endopterygota</taxon>
        <taxon>Hymenoptera</taxon>
        <taxon>Apocrita</taxon>
        <taxon>Proctotrupomorpha</taxon>
        <taxon>Chalcidoidea</taxon>
        <taxon>Pteromalidae</taxon>
        <taxon>Pteromalinae</taxon>
        <taxon>Trichomalopsis</taxon>
    </lineage>
</organism>
<gene>
    <name evidence="1" type="ORF">TSAR_009437</name>
</gene>
<protein>
    <submittedName>
        <fullName evidence="1">Uncharacterized protein</fullName>
    </submittedName>
</protein>